<feature type="transmembrane region" description="Helical" evidence="1">
    <location>
        <begin position="559"/>
        <end position="581"/>
    </location>
</feature>
<reference evidence="2 3" key="1">
    <citation type="journal article" date="2013" name="ISME J.">
        <title>A metabolic model for members of the genus Tetrasphaera involved in enhanced biological phosphorus removal.</title>
        <authorList>
            <person name="Kristiansen R."/>
            <person name="Nguyen H.T.T."/>
            <person name="Saunders A.M."/>
            <person name="Nielsen J.L."/>
            <person name="Wimmer R."/>
            <person name="Le V.Q."/>
            <person name="McIlroy S.J."/>
            <person name="Petrovski S."/>
            <person name="Seviour R.J."/>
            <person name="Calteau A."/>
            <person name="Nielsen K.L."/>
            <person name="Nielsen P.H."/>
        </authorList>
    </citation>
    <scope>NUCLEOTIDE SEQUENCE [LARGE SCALE GENOMIC DNA]</scope>
    <source>
        <strain evidence="2 3">Ben 74</strain>
    </source>
</reference>
<feature type="transmembrane region" description="Helical" evidence="1">
    <location>
        <begin position="533"/>
        <end position="553"/>
    </location>
</feature>
<keyword evidence="3" id="KW-1185">Reference proteome</keyword>
<proteinExistence type="predicted"/>
<evidence type="ECO:0000256" key="1">
    <source>
        <dbReference type="SAM" id="Phobius"/>
    </source>
</evidence>
<keyword evidence="1" id="KW-0472">Membrane</keyword>
<name>A0A077MA46_9MICO</name>
<accession>A0A077MA46</accession>
<evidence type="ECO:0000313" key="3">
    <source>
        <dbReference type="Proteomes" id="UP000035720"/>
    </source>
</evidence>
<dbReference type="Proteomes" id="UP000035720">
    <property type="component" value="Unassembled WGS sequence"/>
</dbReference>
<dbReference type="EMBL" id="CAJC01000112">
    <property type="protein sequence ID" value="CCI52715.1"/>
    <property type="molecule type" value="Genomic_DNA"/>
</dbReference>
<evidence type="ECO:0000313" key="2">
    <source>
        <dbReference type="EMBL" id="CCI52715.1"/>
    </source>
</evidence>
<sequence>MPMSDLTILVTENPTLAGIPAALRDWSAAGLIRPFVWVPPATPNSRLIEARLVESGDVVVSSLGDLLARRSPRHVRIVALTSELVDGADSARNATSLAAAVGGAGGEIRTTLVQLVVTRLEAREGALTALEGWHNILISPDDAAGPTKPHTLLEGPASDEDIAQFALPAVAAVGALFDGVEAGPLDDTPVPPGATFQVLRVFARRLDASTVRDALQRQTLGLTDGYPLVLGAGGASATYVENIDLANLDMANGLWSRHLGILRSARQNPQLAQVESLGIWKAFRMLWSFLWASIKNAPAEWANKVIYTGKQWVATTATRAIFGQNSAFAVVVGGVRGQSASWQTQVEALGALENSLGPAQDGHHVHSRMDSLWQDLVSGGLTLLDGQPRRGDQMDAAKIGSDTGIIRFGRFLAPSRATDSFTDIPGAVRAATETDELAPYDTLQIRRFGTRLSALAADPIAGADASATMEKFQAWWRRVSATYTTKVSLRLSDEFERRLAEIAEYTAVLQAAQATTGIPDDIRHEQNRLASRLRFLLIALVLLITATITLGALAVIPWLVAGIALGVWMLGWLVSSVLTFLKGQRRLFQLKNMRAEALSKADAAEYNLAAAIRDARRCGDAYALLLQWAESLAIFASDPLGQASAQAGPNVGPGTDHPLAIQFGQAEVNDREVARAASALRRQFFPVGWLDSVWDAFLGSAGHLLGARGTMLLDEPALLYRQRAIQEDVLLPRWVEALTEQGVPGTAGDQTWERIVHTLQTTARDELERLLGQVRTETGAPTALNEFLGGLTAQVITPTGFPTTLFSASAITGDLMRPHVTWCREWSEGLSRTVVLAQISVPMPAEYLRPEARRHEDPIGNVGSSNGGATTRLVRPIVDDIF</sequence>
<dbReference type="STRING" id="1193518.BN13_20037"/>
<keyword evidence="1" id="KW-0812">Transmembrane</keyword>
<gene>
    <name evidence="2" type="ORF">BN13_20037</name>
</gene>
<comment type="caution">
    <text evidence="2">The sequence shown here is derived from an EMBL/GenBank/DDBJ whole genome shotgun (WGS) entry which is preliminary data.</text>
</comment>
<dbReference type="AlphaFoldDB" id="A0A077MA46"/>
<keyword evidence="1" id="KW-1133">Transmembrane helix</keyword>
<organism evidence="2 3">
    <name type="scientific">Nostocoides jenkinsii Ben 74</name>
    <dbReference type="NCBI Taxonomy" id="1193518"/>
    <lineage>
        <taxon>Bacteria</taxon>
        <taxon>Bacillati</taxon>
        <taxon>Actinomycetota</taxon>
        <taxon>Actinomycetes</taxon>
        <taxon>Micrococcales</taxon>
        <taxon>Intrasporangiaceae</taxon>
        <taxon>Nostocoides</taxon>
    </lineage>
</organism>
<protein>
    <submittedName>
        <fullName evidence="2">Uncharacterized protein</fullName>
    </submittedName>
</protein>